<feature type="transmembrane region" description="Helical" evidence="1">
    <location>
        <begin position="101"/>
        <end position="120"/>
    </location>
</feature>
<evidence type="ECO:0000256" key="1">
    <source>
        <dbReference type="SAM" id="Phobius"/>
    </source>
</evidence>
<name>A0AAD9FSJ2_PAPLA</name>
<feature type="transmembrane region" description="Helical" evidence="1">
    <location>
        <begin position="9"/>
        <end position="30"/>
    </location>
</feature>
<gene>
    <name evidence="2" type="ORF">DB88DRAFT_471532</name>
</gene>
<comment type="caution">
    <text evidence="2">The sequence shown here is derived from an EMBL/GenBank/DDBJ whole genome shotgun (WGS) entry which is preliminary data.</text>
</comment>
<protein>
    <submittedName>
        <fullName evidence="2">Uncharacterized protein</fullName>
    </submittedName>
</protein>
<keyword evidence="1" id="KW-0812">Transmembrane</keyword>
<evidence type="ECO:0000313" key="3">
    <source>
        <dbReference type="Proteomes" id="UP001182556"/>
    </source>
</evidence>
<dbReference type="EMBL" id="JAODAN010000003">
    <property type="protein sequence ID" value="KAK1925471.1"/>
    <property type="molecule type" value="Genomic_DNA"/>
</dbReference>
<dbReference type="AlphaFoldDB" id="A0AAD9FSJ2"/>
<evidence type="ECO:0000313" key="2">
    <source>
        <dbReference type="EMBL" id="KAK1925471.1"/>
    </source>
</evidence>
<accession>A0AAD9FSJ2</accession>
<keyword evidence="3" id="KW-1185">Reference proteome</keyword>
<proteinExistence type="predicted"/>
<organism evidence="2 3">
    <name type="scientific">Papiliotrema laurentii</name>
    <name type="common">Cryptococcus laurentii</name>
    <dbReference type="NCBI Taxonomy" id="5418"/>
    <lineage>
        <taxon>Eukaryota</taxon>
        <taxon>Fungi</taxon>
        <taxon>Dikarya</taxon>
        <taxon>Basidiomycota</taxon>
        <taxon>Agaricomycotina</taxon>
        <taxon>Tremellomycetes</taxon>
        <taxon>Tremellales</taxon>
        <taxon>Rhynchogastremaceae</taxon>
        <taxon>Papiliotrema</taxon>
    </lineage>
</organism>
<feature type="transmembrane region" description="Helical" evidence="1">
    <location>
        <begin position="59"/>
        <end position="81"/>
    </location>
</feature>
<feature type="transmembrane region" description="Helical" evidence="1">
    <location>
        <begin position="140"/>
        <end position="160"/>
    </location>
</feature>
<keyword evidence="1" id="KW-0472">Membrane</keyword>
<keyword evidence="1" id="KW-1133">Transmembrane helix</keyword>
<sequence>MPEVLPNRYYYPLLIMDGVMPAMFGLMTLLNPMQAYADQLPLGWDRGGDLLIGTHSPRIALTALIGAVMGPVWSITTWVLLPLAKNGMKDRPDLQEKVVRAHLISGAIVDPLHVAAFLYYVPTELLLKPSQWSFSIPMGILWGVAISAIKIGWCLGWGRARPLQVQGLKKAQ</sequence>
<reference evidence="2" key="1">
    <citation type="submission" date="2023-02" db="EMBL/GenBank/DDBJ databases">
        <title>Identification and recombinant expression of a fungal hydrolase from Papiliotrema laurentii that hydrolyzes apple cutin and clears colloidal polyester polyurethane.</title>
        <authorList>
            <consortium name="DOE Joint Genome Institute"/>
            <person name="Roman V.A."/>
            <person name="Bojanowski C."/>
            <person name="Crable B.R."/>
            <person name="Wagner D.N."/>
            <person name="Hung C.S."/>
            <person name="Nadeau L.J."/>
            <person name="Schratz L."/>
            <person name="Haridas S."/>
            <person name="Pangilinan J."/>
            <person name="Lipzen A."/>
            <person name="Na H."/>
            <person name="Yan M."/>
            <person name="Ng V."/>
            <person name="Grigoriev I.V."/>
            <person name="Spatafora J.W."/>
            <person name="Barlow D."/>
            <person name="Biffinger J."/>
            <person name="Kelley-Loughnane N."/>
            <person name="Varaljay V.A."/>
            <person name="Crookes-Goodson W.J."/>
        </authorList>
    </citation>
    <scope>NUCLEOTIDE SEQUENCE</scope>
    <source>
        <strain evidence="2">5307AH</strain>
    </source>
</reference>
<dbReference type="Proteomes" id="UP001182556">
    <property type="component" value="Unassembled WGS sequence"/>
</dbReference>